<dbReference type="Pfam" id="PF00129">
    <property type="entry name" value="MHC_I"/>
    <property type="match status" value="1"/>
</dbReference>
<evidence type="ECO:0000256" key="3">
    <source>
        <dbReference type="ARBA" id="ARBA00022859"/>
    </source>
</evidence>
<dbReference type="Proteomes" id="UP000886700">
    <property type="component" value="Unplaced"/>
</dbReference>
<evidence type="ECO:0000256" key="6">
    <source>
        <dbReference type="RuleBase" id="RU004439"/>
    </source>
</evidence>
<organism evidence="9 10">
    <name type="scientific">Mesocricetus auratus</name>
    <name type="common">Golden hamster</name>
    <dbReference type="NCBI Taxonomy" id="10036"/>
    <lineage>
        <taxon>Eukaryota</taxon>
        <taxon>Metazoa</taxon>
        <taxon>Chordata</taxon>
        <taxon>Craniata</taxon>
        <taxon>Vertebrata</taxon>
        <taxon>Euteleostomi</taxon>
        <taxon>Mammalia</taxon>
        <taxon>Eutheria</taxon>
        <taxon>Euarchontoglires</taxon>
        <taxon>Glires</taxon>
        <taxon>Rodentia</taxon>
        <taxon>Myomorpha</taxon>
        <taxon>Muroidea</taxon>
        <taxon>Cricetidae</taxon>
        <taxon>Cricetinae</taxon>
        <taxon>Mesocricetus</taxon>
    </lineage>
</organism>
<sequence>MISPRSEDGDTCALLPLAAGSHPGPNTDPSSDAENPRYETVAPWMEREGPDYWERQTRIARDNEQIYRGNLRTLLGYHNQSEGGSHTFQHLSGCHVGSDGRLQRGYEHFAYDGNDYIALNDDLRTWSAADTVAQITWLKWEQDGTAERHRAYPESTCMELLLRHLETGKEQLLHTGTGAAGKSFL</sequence>
<dbReference type="PANTHER" id="PTHR16675">
    <property type="entry name" value="MHC CLASS I-RELATED"/>
    <property type="match status" value="1"/>
</dbReference>
<evidence type="ECO:0000256" key="1">
    <source>
        <dbReference type="ARBA" id="ARBA00004479"/>
    </source>
</evidence>
<comment type="similarity">
    <text evidence="6">Belongs to the MHC class I family.</text>
</comment>
<dbReference type="InterPro" id="IPR050208">
    <property type="entry name" value="MHC_class-I_related"/>
</dbReference>
<accession>A0ABM2X2Q9</accession>
<dbReference type="InterPro" id="IPR001039">
    <property type="entry name" value="MHC_I_a_a1/a2"/>
</dbReference>
<dbReference type="InterPro" id="IPR037055">
    <property type="entry name" value="MHC_I-like_Ag-recog_sf"/>
</dbReference>
<evidence type="ECO:0000256" key="4">
    <source>
        <dbReference type="ARBA" id="ARBA00023136"/>
    </source>
</evidence>
<evidence type="ECO:0000259" key="8">
    <source>
        <dbReference type="Pfam" id="PF00129"/>
    </source>
</evidence>
<evidence type="ECO:0000256" key="7">
    <source>
        <dbReference type="SAM" id="MobiDB-lite"/>
    </source>
</evidence>
<dbReference type="InterPro" id="IPR011161">
    <property type="entry name" value="MHC_I-like_Ag-recog"/>
</dbReference>
<keyword evidence="2" id="KW-0490">MHC I</keyword>
<keyword evidence="3" id="KW-0391">Immunity</keyword>
<keyword evidence="5" id="KW-0325">Glycoprotein</keyword>
<dbReference type="SUPFAM" id="SSF54452">
    <property type="entry name" value="MHC antigen-recognition domain"/>
    <property type="match status" value="1"/>
</dbReference>
<keyword evidence="4" id="KW-0472">Membrane</keyword>
<feature type="domain" description="MHC class I-like antigen recognition-like" evidence="8">
    <location>
        <begin position="31"/>
        <end position="172"/>
    </location>
</feature>
<gene>
    <name evidence="10" type="primary">LOC101835748</name>
</gene>
<evidence type="ECO:0000313" key="9">
    <source>
        <dbReference type="Proteomes" id="UP000886700"/>
    </source>
</evidence>
<dbReference type="Gene3D" id="3.30.500.10">
    <property type="entry name" value="MHC class I-like antigen recognition-like"/>
    <property type="match status" value="1"/>
</dbReference>
<dbReference type="RefSeq" id="XP_040597181.1">
    <property type="nucleotide sequence ID" value="XM_040741247.1"/>
</dbReference>
<comment type="subcellular location">
    <subcellularLocation>
        <location evidence="1">Membrane</location>
        <topology evidence="1">Single-pass type I membrane protein</topology>
    </subcellularLocation>
</comment>
<keyword evidence="9" id="KW-1185">Reference proteome</keyword>
<name>A0ABM2X2Q9_MESAU</name>
<protein>
    <submittedName>
        <fullName evidence="10">H-2 class I histocompatibility antigen, D-K alpha chain-like isoform X1</fullName>
    </submittedName>
</protein>
<dbReference type="PANTHER" id="PTHR16675:SF251">
    <property type="entry name" value="HLA CLASS I HISTOCOMPATIBILITY ANTIGEN, C ALPHA CHAIN"/>
    <property type="match status" value="1"/>
</dbReference>
<dbReference type="InterPro" id="IPR011162">
    <property type="entry name" value="MHC_I/II-like_Ag-recog"/>
</dbReference>
<dbReference type="PRINTS" id="PR01638">
    <property type="entry name" value="MHCCLASSI"/>
</dbReference>
<feature type="region of interest" description="Disordered" evidence="7">
    <location>
        <begin position="1"/>
        <end position="36"/>
    </location>
</feature>
<evidence type="ECO:0000256" key="2">
    <source>
        <dbReference type="ARBA" id="ARBA00022451"/>
    </source>
</evidence>
<proteinExistence type="inferred from homology"/>
<reference evidence="10" key="1">
    <citation type="submission" date="2025-08" db="UniProtKB">
        <authorList>
            <consortium name="RefSeq"/>
        </authorList>
    </citation>
    <scope>IDENTIFICATION</scope>
    <source>
        <tissue evidence="10">Liver</tissue>
    </source>
</reference>
<evidence type="ECO:0000313" key="10">
    <source>
        <dbReference type="RefSeq" id="XP_040597181.1"/>
    </source>
</evidence>
<evidence type="ECO:0000256" key="5">
    <source>
        <dbReference type="ARBA" id="ARBA00023180"/>
    </source>
</evidence>
<dbReference type="GeneID" id="101835748"/>